<comment type="caution">
    <text evidence="1">The sequence shown here is derived from an EMBL/GenBank/DDBJ whole genome shotgun (WGS) entry which is preliminary data.</text>
</comment>
<dbReference type="AlphaFoldDB" id="A0A815UCH7"/>
<dbReference type="EMBL" id="CAJOAX010053757">
    <property type="protein sequence ID" value="CAF4321711.1"/>
    <property type="molecule type" value="Genomic_DNA"/>
</dbReference>
<protein>
    <submittedName>
        <fullName evidence="1">Uncharacterized protein</fullName>
    </submittedName>
</protein>
<reference evidence="1" key="1">
    <citation type="submission" date="2021-02" db="EMBL/GenBank/DDBJ databases">
        <authorList>
            <person name="Nowell W R."/>
        </authorList>
    </citation>
    <scope>NUCLEOTIDE SEQUENCE</scope>
</reference>
<evidence type="ECO:0000313" key="2">
    <source>
        <dbReference type="EMBL" id="CAF4321711.1"/>
    </source>
</evidence>
<sequence length="62" mass="7315">MKITEILTVMAIISNNQYWNHMSSFDFDDLFLFSDDIMEEKTPSSFEIDQYQLQTLSNNNSI</sequence>
<name>A0A815UCH7_9BILA</name>
<feature type="non-terminal residue" evidence="1">
    <location>
        <position position="1"/>
    </location>
</feature>
<dbReference type="Proteomes" id="UP000663882">
    <property type="component" value="Unassembled WGS sequence"/>
</dbReference>
<dbReference type="EMBL" id="CAJNOO010015346">
    <property type="protein sequence ID" value="CAF1517910.1"/>
    <property type="molecule type" value="Genomic_DNA"/>
</dbReference>
<evidence type="ECO:0000313" key="3">
    <source>
        <dbReference type="Proteomes" id="UP000663882"/>
    </source>
</evidence>
<proteinExistence type="predicted"/>
<gene>
    <name evidence="2" type="ORF">OTI717_LOCUS42678</name>
    <name evidence="1" type="ORF">RFH988_LOCUS39235</name>
</gene>
<accession>A0A815UCH7</accession>
<evidence type="ECO:0000313" key="1">
    <source>
        <dbReference type="EMBL" id="CAF1517910.1"/>
    </source>
</evidence>
<organism evidence="1 3">
    <name type="scientific">Rotaria sordida</name>
    <dbReference type="NCBI Taxonomy" id="392033"/>
    <lineage>
        <taxon>Eukaryota</taxon>
        <taxon>Metazoa</taxon>
        <taxon>Spiralia</taxon>
        <taxon>Gnathifera</taxon>
        <taxon>Rotifera</taxon>
        <taxon>Eurotatoria</taxon>
        <taxon>Bdelloidea</taxon>
        <taxon>Philodinida</taxon>
        <taxon>Philodinidae</taxon>
        <taxon>Rotaria</taxon>
    </lineage>
</organism>
<dbReference type="Proteomes" id="UP000663823">
    <property type="component" value="Unassembled WGS sequence"/>
</dbReference>